<gene>
    <name evidence="4" type="ORF">J2853_003506</name>
</gene>
<feature type="region of interest" description="Disordered" evidence="1">
    <location>
        <begin position="1"/>
        <end position="40"/>
    </location>
</feature>
<proteinExistence type="predicted"/>
<accession>A0ABT9QD35</accession>
<evidence type="ECO:0000256" key="1">
    <source>
        <dbReference type="SAM" id="MobiDB-lite"/>
    </source>
</evidence>
<organism evidence="4 5">
    <name type="scientific">Streptosporangium lutulentum</name>
    <dbReference type="NCBI Taxonomy" id="1461250"/>
    <lineage>
        <taxon>Bacteria</taxon>
        <taxon>Bacillati</taxon>
        <taxon>Actinomycetota</taxon>
        <taxon>Actinomycetes</taxon>
        <taxon>Streptosporangiales</taxon>
        <taxon>Streptosporangiaceae</taxon>
        <taxon>Streptosporangium</taxon>
    </lineage>
</organism>
<name>A0ABT9QD35_9ACTN</name>
<keyword evidence="5" id="KW-1185">Reference proteome</keyword>
<dbReference type="Proteomes" id="UP001225356">
    <property type="component" value="Unassembled WGS sequence"/>
</dbReference>
<dbReference type="Pfam" id="PF24879">
    <property type="entry name" value="DUF7737"/>
    <property type="match status" value="1"/>
</dbReference>
<dbReference type="RefSeq" id="WP_307559059.1">
    <property type="nucleotide sequence ID" value="NZ_JAUSQU010000001.1"/>
</dbReference>
<dbReference type="InterPro" id="IPR056639">
    <property type="entry name" value="DUF7737"/>
</dbReference>
<evidence type="ECO:0000259" key="2">
    <source>
        <dbReference type="Pfam" id="PF13569"/>
    </source>
</evidence>
<dbReference type="InterPro" id="IPR025406">
    <property type="entry name" value="DUF4132"/>
</dbReference>
<comment type="caution">
    <text evidence="4">The sequence shown here is derived from an EMBL/GenBank/DDBJ whole genome shotgun (WGS) entry which is preliminary data.</text>
</comment>
<feature type="domain" description="DUF7737" evidence="3">
    <location>
        <begin position="773"/>
        <end position="874"/>
    </location>
</feature>
<sequence>MTQDTFRDKTAGGRPPEGSTPPDLSERIDPAADPVPPLAGLAPAAKSGLGLLDELSPEQLGWLSDDIDQTRVDVFARLDELYVPERQWHVQPFTEKVVSVLGPDIGDAQWRAMGVWAQLRTNLSHTRERDHLRDPVSLALRVAERKLAWTGDEIELLWQASVEPILFDRDPGSPLVLPLAVTRKLSHEAQRRHLPLMRQVQELLNRCRGWFNSQDKLNLDVLLAEHSEDDPIKAATCLVGKGDGFATLMTAEYGVRLGGPQTLPLLHHWITATPARPSATWLRRAATLLTPDAAALIREMLGRLPAYRETTTLHRYGDYERTVTTYLHPRTATPLRGMVWTCELIDEPWVVPLLGEIALAAGTGIGGSGPNPRSEMLANAALGVLAKRGGLEVVAPLARLQTKVRRRSILAKVAQILDAVAAQAGLNREQLLDRTVPTFGLGPDGVREEKAGEHVLRLALTETGTPTLTFLNPAGKAVKSAPKAVRESHGALVAEFRGTLAEMRKTLPAERLRVERALAEDRLWRWNQVEEFFLDHPVTGVHGRRLIWKILQGPAGIPVRTAEGWELTDPLGRRIQPRAETPMQLWHPIEAAVEEVRSWRDHLLEIGLRQPFKQAFREVYLLTPAEEQTGTFSNRFAGHVLRYGQAKALLSERGWTGLSLGHWDAAGGSEQGEAVKEVPGWRARWNMHLPWGSWETDGYGTPASSCVSEPIRFDRTGVEPRESVPLTEVPPLVLSEIMRDADLAVGVSSVGLDPQGQGDYWQSYNFGDLTESAEVRRDALTRLLPRLRISDRVELTERFLRVRGDLRTYRIHLGSGNILMEPNDAYLCIVPRGSFDQVFLPFEEDGGMLAVIMSKAFLLADDTAITDPSITHQIKG</sequence>
<feature type="compositionally biased region" description="Basic and acidic residues" evidence="1">
    <location>
        <begin position="1"/>
        <end position="11"/>
    </location>
</feature>
<reference evidence="4 5" key="1">
    <citation type="submission" date="2023-07" db="EMBL/GenBank/DDBJ databases">
        <title>Sequencing the genomes of 1000 actinobacteria strains.</title>
        <authorList>
            <person name="Klenk H.-P."/>
        </authorList>
    </citation>
    <scope>NUCLEOTIDE SEQUENCE [LARGE SCALE GENOMIC DNA]</scope>
    <source>
        <strain evidence="4 5">DSM 46740</strain>
    </source>
</reference>
<evidence type="ECO:0000313" key="4">
    <source>
        <dbReference type="EMBL" id="MDP9844295.1"/>
    </source>
</evidence>
<evidence type="ECO:0008006" key="6">
    <source>
        <dbReference type="Google" id="ProtNLM"/>
    </source>
</evidence>
<evidence type="ECO:0000259" key="3">
    <source>
        <dbReference type="Pfam" id="PF24879"/>
    </source>
</evidence>
<dbReference type="Pfam" id="PF13569">
    <property type="entry name" value="DUF4132"/>
    <property type="match status" value="1"/>
</dbReference>
<protein>
    <recommendedName>
        <fullName evidence="6">DUF4132 domain-containing protein</fullName>
    </recommendedName>
</protein>
<feature type="domain" description="DUF4132" evidence="2">
    <location>
        <begin position="475"/>
        <end position="655"/>
    </location>
</feature>
<evidence type="ECO:0000313" key="5">
    <source>
        <dbReference type="Proteomes" id="UP001225356"/>
    </source>
</evidence>
<dbReference type="EMBL" id="JAUSQU010000001">
    <property type="protein sequence ID" value="MDP9844295.1"/>
    <property type="molecule type" value="Genomic_DNA"/>
</dbReference>